<dbReference type="Gene3D" id="3.10.290.30">
    <property type="entry name" value="MM3350-like"/>
    <property type="match status" value="1"/>
</dbReference>
<protein>
    <submittedName>
        <fullName evidence="2">PRiA4b ORF-3-like protein</fullName>
    </submittedName>
</protein>
<organism evidence="2 3">
    <name type="scientific">Blastococcus saxobsidens</name>
    <dbReference type="NCBI Taxonomy" id="138336"/>
    <lineage>
        <taxon>Bacteria</taxon>
        <taxon>Bacillati</taxon>
        <taxon>Actinomycetota</taxon>
        <taxon>Actinomycetes</taxon>
        <taxon>Geodermatophilales</taxon>
        <taxon>Geodermatophilaceae</taxon>
        <taxon>Blastococcus</taxon>
    </lineage>
</organism>
<dbReference type="PANTHER" id="PTHR41878">
    <property type="entry name" value="LEXA REPRESSOR-RELATED"/>
    <property type="match status" value="1"/>
</dbReference>
<comment type="caution">
    <text evidence="2">The sequence shown here is derived from an EMBL/GenBank/DDBJ whole genome shotgun (WGS) entry which is preliminary data.</text>
</comment>
<sequence length="435" mass="47364">MTNAADDVVERLRGVRDPAWLRLIDEAAQVSVTPDPDVVEPYRWFLARLGDGVALTAAGYLPPAVVQETMQALGWDVDWIGAANREDLTVPVADLRHSARLLGLTRVHRGTLLPTTLGRRFAEDPIGLWQHIAGKLPLGRSDVEQDGGVLWLLATAAGRQDPDELVARGLGLLGWAGRDGWRSPDSRDVHVVVRRTRTVFDRLGLLGSWRRSREPLPDAARTLARTAVFRDEAPRTGRPADAAPMRAPGDAALELTVTLQDVEPPVWRQVVVPASLTLRELHAVLQTTLGWQDAHLFLFRVGEVLYGDVEDFPGEVGDDTTTTVGDAAAVGPEFGYEYDFGDGWEHVIRVGQRLPAVGVLTPHCTAGARACPPEDCGGPPGYEHLLHVLADGSHPDHAEMTAWVGGGFDPEAFDVAATSELLALYDRHTRGRRRG</sequence>
<dbReference type="Pfam" id="PF07929">
    <property type="entry name" value="PRiA4_ORF3"/>
    <property type="match status" value="1"/>
</dbReference>
<feature type="domain" description="Plasmid pRiA4b Orf3-like" evidence="1">
    <location>
        <begin position="252"/>
        <end position="416"/>
    </location>
</feature>
<dbReference type="RefSeq" id="WP_104528398.1">
    <property type="nucleotide sequence ID" value="NZ_POQT01000013.1"/>
</dbReference>
<gene>
    <name evidence="2" type="ORF">BKA19_2153</name>
</gene>
<dbReference type="SUPFAM" id="SSF159941">
    <property type="entry name" value="MM3350-like"/>
    <property type="match status" value="1"/>
</dbReference>
<keyword evidence="3" id="KW-1185">Reference proteome</keyword>
<dbReference type="OrthoDB" id="9816539at2"/>
<dbReference type="AlphaFoldDB" id="A0A4Q7Y6Y4"/>
<proteinExistence type="predicted"/>
<evidence type="ECO:0000313" key="2">
    <source>
        <dbReference type="EMBL" id="RZU32458.1"/>
    </source>
</evidence>
<accession>A0A4Q7Y6Y4</accession>
<dbReference type="Proteomes" id="UP000292507">
    <property type="component" value="Unassembled WGS sequence"/>
</dbReference>
<evidence type="ECO:0000313" key="3">
    <source>
        <dbReference type="Proteomes" id="UP000292507"/>
    </source>
</evidence>
<dbReference type="InterPro" id="IPR024047">
    <property type="entry name" value="MM3350-like_sf"/>
</dbReference>
<name>A0A4Q7Y6Y4_9ACTN</name>
<dbReference type="InterPro" id="IPR012912">
    <property type="entry name" value="Plasmid_pRiA4b_Orf3-like"/>
</dbReference>
<dbReference type="PANTHER" id="PTHR41878:SF1">
    <property type="entry name" value="TNPR PROTEIN"/>
    <property type="match status" value="1"/>
</dbReference>
<evidence type="ECO:0000259" key="1">
    <source>
        <dbReference type="Pfam" id="PF07929"/>
    </source>
</evidence>
<dbReference type="EMBL" id="SHKV01000001">
    <property type="protein sequence ID" value="RZU32458.1"/>
    <property type="molecule type" value="Genomic_DNA"/>
</dbReference>
<reference evidence="2 3" key="1">
    <citation type="submission" date="2019-02" db="EMBL/GenBank/DDBJ databases">
        <title>Sequencing the genomes of 1000 actinobacteria strains.</title>
        <authorList>
            <person name="Klenk H.-P."/>
        </authorList>
    </citation>
    <scope>NUCLEOTIDE SEQUENCE [LARGE SCALE GENOMIC DNA]</scope>
    <source>
        <strain evidence="2 3">DSM 44509</strain>
    </source>
</reference>